<dbReference type="HOGENOM" id="CLU_314488_0_0_1"/>
<feature type="region of interest" description="Disordered" evidence="1">
    <location>
        <begin position="219"/>
        <end position="278"/>
    </location>
</feature>
<feature type="region of interest" description="Disordered" evidence="1">
    <location>
        <begin position="814"/>
        <end position="930"/>
    </location>
</feature>
<reference evidence="2 3" key="1">
    <citation type="submission" date="2013-03" db="EMBL/GenBank/DDBJ databases">
        <title>The Genome Sequence of Phialophora europaea CBS 101466.</title>
        <authorList>
            <consortium name="The Broad Institute Genomics Platform"/>
            <person name="Cuomo C."/>
            <person name="de Hoog S."/>
            <person name="Gorbushina A."/>
            <person name="Walker B."/>
            <person name="Young S.K."/>
            <person name="Zeng Q."/>
            <person name="Gargeya S."/>
            <person name="Fitzgerald M."/>
            <person name="Haas B."/>
            <person name="Abouelleil A."/>
            <person name="Allen A.W."/>
            <person name="Alvarado L."/>
            <person name="Arachchi H.M."/>
            <person name="Berlin A.M."/>
            <person name="Chapman S.B."/>
            <person name="Gainer-Dewar J."/>
            <person name="Goldberg J."/>
            <person name="Griggs A."/>
            <person name="Gujja S."/>
            <person name="Hansen M."/>
            <person name="Howarth C."/>
            <person name="Imamovic A."/>
            <person name="Ireland A."/>
            <person name="Larimer J."/>
            <person name="McCowan C."/>
            <person name="Murphy C."/>
            <person name="Pearson M."/>
            <person name="Poon T.W."/>
            <person name="Priest M."/>
            <person name="Roberts A."/>
            <person name="Saif S."/>
            <person name="Shea T."/>
            <person name="Sisk P."/>
            <person name="Sykes S."/>
            <person name="Wortman J."/>
            <person name="Nusbaum C."/>
            <person name="Birren B."/>
        </authorList>
    </citation>
    <scope>NUCLEOTIDE SEQUENCE [LARGE SCALE GENOMIC DNA]</scope>
    <source>
        <strain evidence="2 3">CBS 101466</strain>
    </source>
</reference>
<feature type="compositionally biased region" description="Basic and acidic residues" evidence="1">
    <location>
        <begin position="269"/>
        <end position="278"/>
    </location>
</feature>
<dbReference type="AlphaFoldDB" id="W2RKS0"/>
<feature type="compositionally biased region" description="Acidic residues" evidence="1">
    <location>
        <begin position="404"/>
        <end position="423"/>
    </location>
</feature>
<dbReference type="EMBL" id="KB822724">
    <property type="protein sequence ID" value="ETN36900.1"/>
    <property type="molecule type" value="Genomic_DNA"/>
</dbReference>
<organism evidence="2 3">
    <name type="scientific">Cyphellophora europaea (strain CBS 101466)</name>
    <name type="common">Phialophora europaea</name>
    <dbReference type="NCBI Taxonomy" id="1220924"/>
    <lineage>
        <taxon>Eukaryota</taxon>
        <taxon>Fungi</taxon>
        <taxon>Dikarya</taxon>
        <taxon>Ascomycota</taxon>
        <taxon>Pezizomycotina</taxon>
        <taxon>Eurotiomycetes</taxon>
        <taxon>Chaetothyriomycetidae</taxon>
        <taxon>Chaetothyriales</taxon>
        <taxon>Cyphellophoraceae</taxon>
        <taxon>Cyphellophora</taxon>
    </lineage>
</organism>
<dbReference type="GeneID" id="19975226"/>
<feature type="compositionally biased region" description="Basic residues" evidence="1">
    <location>
        <begin position="886"/>
        <end position="895"/>
    </location>
</feature>
<evidence type="ECO:0000313" key="3">
    <source>
        <dbReference type="Proteomes" id="UP000030752"/>
    </source>
</evidence>
<feature type="region of interest" description="Disordered" evidence="1">
    <location>
        <begin position="120"/>
        <end position="149"/>
    </location>
</feature>
<dbReference type="Proteomes" id="UP000030752">
    <property type="component" value="Unassembled WGS sequence"/>
</dbReference>
<dbReference type="InParanoid" id="W2RKS0"/>
<feature type="region of interest" description="Disordered" evidence="1">
    <location>
        <begin position="1"/>
        <end position="66"/>
    </location>
</feature>
<dbReference type="RefSeq" id="XP_008720432.1">
    <property type="nucleotide sequence ID" value="XM_008722210.1"/>
</dbReference>
<name>W2RKS0_CYPE1</name>
<gene>
    <name evidence="2" type="ORF">HMPREF1541_07887</name>
</gene>
<feature type="compositionally biased region" description="Basic and acidic residues" evidence="1">
    <location>
        <begin position="239"/>
        <end position="248"/>
    </location>
</feature>
<dbReference type="eggNOG" id="ENOG502T50I">
    <property type="taxonomic scope" value="Eukaryota"/>
</dbReference>
<feature type="compositionally biased region" description="Basic and acidic residues" evidence="1">
    <location>
        <begin position="424"/>
        <end position="434"/>
    </location>
</feature>
<protein>
    <submittedName>
        <fullName evidence="2">Uncharacterized protein</fullName>
    </submittedName>
</protein>
<feature type="region of interest" description="Disordered" evidence="1">
    <location>
        <begin position="404"/>
        <end position="446"/>
    </location>
</feature>
<feature type="compositionally biased region" description="Low complexity" evidence="1">
    <location>
        <begin position="16"/>
        <end position="25"/>
    </location>
</feature>
<sequence>MAPLTPNKPIVAALDSSPSSTMSSPAFIYPTRLSDPFTAPGEVNASMKHSNKQESSDQSDSDEVIEQLNLFESQSARGALPQHGEPGPVQSRKHDNSDDPFVPLTTEGLSNLLAEQDHSQDYRTHRTQAGRASSTPPRRYVSSSPGTLNQQPDYVLRFNQKLLPAPDLPIYMEILAYIQRWAYWATMIDNHDRRLELIDFATTKMQVVWTEAVKKGLIPQKAPDGQEKMSPAELEQAMEEERGRQLERKKQKRQPSPSKAIVVQAKRNIHTDPPSRKTDYSITAGELVEAQIQWKRVQKRINARHLGVQDLIDRTINRLGRNSLIPNQDWLKKARVTKNNPMGRNLMMYCLWEIFRCNVQLTYLKSLLDMPQNDEQRAITHNTITEEQILRDQLTAIAMELDPESEEYISSDEEEEDDDEEVEDISRPFDHGDRTPINLTNSNMNGAYADTEPISVKKKLDTPFQTPARPSLRGDILTPEDSVPVLALDTKDLELWKKQRAFITDNIRVKANALLQVVGDGLDESVATWNPVAQALQEAGIDQQNINALILEMNEFLAQLQAEDKEIKAKKAAGMIDDIDGFPTRFEIWQTVPPEGLTSSELDNAFPGTSRVDVTWQKLVMSVASHDQLSGRWFVAKEFDCSTSQRARPPPGFGPALKVKLRLKDKQGYDPEDYCTTNVFNADGFKWRFMSTSTIKQRTSMDDVIDRYVRDRKDADRPHPKYHVQATSHRNGTYEVVGHPDSPEGPGVIHGIWDIRKGQEVEDPKMIWFYDGGDREIVEMGYPSYDPVPQGTMEEMLQLVADRKRAALEQQLRSHNIAAATPPSKPKSGKRVKDDSRANSLGRVAGRAEDAPDKTPATKASRSGAARGRGDTQRRGGIGGTASRAPNKKLAGKRKLKEELSDEEIIRPKRKTARTVTSYVDQWDEDGEDD</sequence>
<dbReference type="OrthoDB" id="4158635at2759"/>
<keyword evidence="3" id="KW-1185">Reference proteome</keyword>
<feature type="compositionally biased region" description="Basic and acidic residues" evidence="1">
    <location>
        <begin position="896"/>
        <end position="907"/>
    </location>
</feature>
<feature type="region of interest" description="Disordered" evidence="1">
    <location>
        <begin position="78"/>
        <end position="105"/>
    </location>
</feature>
<accession>W2RKS0</accession>
<evidence type="ECO:0000256" key="1">
    <source>
        <dbReference type="SAM" id="MobiDB-lite"/>
    </source>
</evidence>
<feature type="compositionally biased region" description="Polar residues" evidence="1">
    <location>
        <begin position="130"/>
        <end position="149"/>
    </location>
</feature>
<proteinExistence type="predicted"/>
<dbReference type="VEuPathDB" id="FungiDB:HMPREF1541_07887"/>
<evidence type="ECO:0000313" key="2">
    <source>
        <dbReference type="EMBL" id="ETN36900.1"/>
    </source>
</evidence>